<dbReference type="EMBL" id="HE663493">
    <property type="protein sequence ID" value="CCG09204.1"/>
    <property type="molecule type" value="Genomic_DNA"/>
</dbReference>
<evidence type="ECO:0000313" key="3">
    <source>
        <dbReference type="EMBL" id="CCG09204.1"/>
    </source>
</evidence>
<organism evidence="3 4">
    <name type="scientific">Pararhodospirillum photometricum DSM 122</name>
    <dbReference type="NCBI Taxonomy" id="1150469"/>
    <lineage>
        <taxon>Bacteria</taxon>
        <taxon>Pseudomonadati</taxon>
        <taxon>Pseudomonadota</taxon>
        <taxon>Alphaproteobacteria</taxon>
        <taxon>Rhodospirillales</taxon>
        <taxon>Rhodospirillaceae</taxon>
        <taxon>Pararhodospirillum</taxon>
    </lineage>
</organism>
<dbReference type="Proteomes" id="UP000033220">
    <property type="component" value="Chromosome DSM 122"/>
</dbReference>
<dbReference type="HOGENOM" id="CLU_008681_0_1_5"/>
<dbReference type="PATRIC" id="fig|1150469.3.peg.2932"/>
<dbReference type="KEGG" id="rpm:RSPPHO_02578"/>
<accession>H6SMR9</accession>
<dbReference type="PANTHER" id="PTHR12169:SF6">
    <property type="entry name" value="AFG1-LIKE ATPASE"/>
    <property type="match status" value="1"/>
</dbReference>
<reference evidence="3 4" key="1">
    <citation type="submission" date="2012-02" db="EMBL/GenBank/DDBJ databases">
        <title>Shotgun genome sequence of Phaeospirillum photometricum DSM 122.</title>
        <authorList>
            <person name="Duquesne K."/>
            <person name="Sturgis J."/>
        </authorList>
    </citation>
    <scope>NUCLEOTIDE SEQUENCE [LARGE SCALE GENOMIC DNA]</scope>
    <source>
        <strain evidence="4">DSM122</strain>
    </source>
</reference>
<keyword evidence="2" id="KW-0067">ATP-binding</keyword>
<dbReference type="STRING" id="1150469.RSPPHO_02578"/>
<keyword evidence="4" id="KW-1185">Reference proteome</keyword>
<dbReference type="SUPFAM" id="SSF52540">
    <property type="entry name" value="P-loop containing nucleoside triphosphate hydrolases"/>
    <property type="match status" value="1"/>
</dbReference>
<evidence type="ECO:0000313" key="4">
    <source>
        <dbReference type="Proteomes" id="UP000033220"/>
    </source>
</evidence>
<dbReference type="eggNOG" id="COG1485">
    <property type="taxonomic scope" value="Bacteria"/>
</dbReference>
<dbReference type="NCBIfam" id="NF040713">
    <property type="entry name" value="ZapE"/>
    <property type="match status" value="1"/>
</dbReference>
<dbReference type="InterPro" id="IPR027417">
    <property type="entry name" value="P-loop_NTPase"/>
</dbReference>
<dbReference type="AlphaFoldDB" id="H6SMR9"/>
<evidence type="ECO:0000256" key="2">
    <source>
        <dbReference type="ARBA" id="ARBA00022840"/>
    </source>
</evidence>
<dbReference type="Pfam" id="PF03969">
    <property type="entry name" value="AFG1_ATPase"/>
    <property type="match status" value="1"/>
</dbReference>
<keyword evidence="1" id="KW-0547">Nucleotide-binding</keyword>
<dbReference type="Gene3D" id="3.40.50.300">
    <property type="entry name" value="P-loop containing nucleotide triphosphate hydrolases"/>
    <property type="match status" value="1"/>
</dbReference>
<dbReference type="GO" id="GO:0005524">
    <property type="term" value="F:ATP binding"/>
    <property type="evidence" value="ECO:0007669"/>
    <property type="project" value="UniProtKB-KW"/>
</dbReference>
<name>H6SMR9_PARPM</name>
<dbReference type="InterPro" id="IPR005654">
    <property type="entry name" value="ATPase_AFG1-like"/>
</dbReference>
<dbReference type="GO" id="GO:0016887">
    <property type="term" value="F:ATP hydrolysis activity"/>
    <property type="evidence" value="ECO:0007669"/>
    <property type="project" value="InterPro"/>
</dbReference>
<protein>
    <submittedName>
        <fullName evidence="3">AFG1-like ATPase</fullName>
    </submittedName>
</protein>
<sequence>MAAVATTRPEPARLRTTGPTPCWPTWLRASPRMVERGTGPLARYRQRLAEGGLLHDPAQEAAMGRLEALYHAVLPLPAPQPRPAPPRGAGWLARFGLGIGAAAVEAVPRGLYLFGDVGRGKSMMMDLFQASLPLGMGRRLHFHEFMREAHAHLHRWRTQPPQRAKGDSGDPIPRLAEALTEGRRVLCLDEMDIQDIGDAMIVGRLFEAITARGVVVVTTSNRHPDDLYRHGLQREKFLPFIALIKERLDVMELASARDYRLDRMKGMTVYMTPPGPAADAWLARCLARLAGDAPVAPRTLEVDGRQVKVRAATDAVARFTFADLCAQPLGSHDYLAIAETFDVVVVSDIPSLGPHNRDEARRFVVLIDALYDHRTALICSAAAPPQALYPDGEGAFEFQRTVSRLMEMQSETYLAQTHQTRQGEAAP</sequence>
<dbReference type="GO" id="GO:0005737">
    <property type="term" value="C:cytoplasm"/>
    <property type="evidence" value="ECO:0007669"/>
    <property type="project" value="TreeGrafter"/>
</dbReference>
<dbReference type="PANTHER" id="PTHR12169">
    <property type="entry name" value="ATPASE N2B"/>
    <property type="match status" value="1"/>
</dbReference>
<gene>
    <name evidence="3" type="ORF">RSPPHO_02578</name>
</gene>
<proteinExistence type="predicted"/>
<evidence type="ECO:0000256" key="1">
    <source>
        <dbReference type="ARBA" id="ARBA00022741"/>
    </source>
</evidence>